<organism evidence="2 3">
    <name type="scientific">Pholiota conissans</name>
    <dbReference type="NCBI Taxonomy" id="109636"/>
    <lineage>
        <taxon>Eukaryota</taxon>
        <taxon>Fungi</taxon>
        <taxon>Dikarya</taxon>
        <taxon>Basidiomycota</taxon>
        <taxon>Agaricomycotina</taxon>
        <taxon>Agaricomycetes</taxon>
        <taxon>Agaricomycetidae</taxon>
        <taxon>Agaricales</taxon>
        <taxon>Agaricineae</taxon>
        <taxon>Strophariaceae</taxon>
        <taxon>Pholiota</taxon>
    </lineage>
</organism>
<name>A0A9P5YN61_9AGAR</name>
<evidence type="ECO:0000313" key="3">
    <source>
        <dbReference type="Proteomes" id="UP000807469"/>
    </source>
</evidence>
<feature type="region of interest" description="Disordered" evidence="1">
    <location>
        <begin position="1"/>
        <end position="50"/>
    </location>
</feature>
<evidence type="ECO:0000256" key="1">
    <source>
        <dbReference type="SAM" id="MobiDB-lite"/>
    </source>
</evidence>
<feature type="compositionally biased region" description="Basic and acidic residues" evidence="1">
    <location>
        <begin position="18"/>
        <end position="33"/>
    </location>
</feature>
<dbReference type="AlphaFoldDB" id="A0A9P5YN61"/>
<dbReference type="Proteomes" id="UP000807469">
    <property type="component" value="Unassembled WGS sequence"/>
</dbReference>
<gene>
    <name evidence="2" type="ORF">BDN70DRAFT_888673</name>
</gene>
<proteinExistence type="predicted"/>
<sequence>NLTGHGGFTNLSSAAKPAVERHSVEHGEYESMGRVDVGNIVHGTGNERVD</sequence>
<reference evidence="2" key="1">
    <citation type="submission" date="2020-11" db="EMBL/GenBank/DDBJ databases">
        <authorList>
            <consortium name="DOE Joint Genome Institute"/>
            <person name="Ahrendt S."/>
            <person name="Riley R."/>
            <person name="Andreopoulos W."/>
            <person name="Labutti K."/>
            <person name="Pangilinan J."/>
            <person name="Ruiz-Duenas F.J."/>
            <person name="Barrasa J.M."/>
            <person name="Sanchez-Garcia M."/>
            <person name="Camarero S."/>
            <person name="Miyauchi S."/>
            <person name="Serrano A."/>
            <person name="Linde D."/>
            <person name="Babiker R."/>
            <person name="Drula E."/>
            <person name="Ayuso-Fernandez I."/>
            <person name="Pacheco R."/>
            <person name="Padilla G."/>
            <person name="Ferreira P."/>
            <person name="Barriuso J."/>
            <person name="Kellner H."/>
            <person name="Castanera R."/>
            <person name="Alfaro M."/>
            <person name="Ramirez L."/>
            <person name="Pisabarro A.G."/>
            <person name="Kuo A."/>
            <person name="Tritt A."/>
            <person name="Lipzen A."/>
            <person name="He G."/>
            <person name="Yan M."/>
            <person name="Ng V."/>
            <person name="Cullen D."/>
            <person name="Martin F."/>
            <person name="Rosso M.-N."/>
            <person name="Henrissat B."/>
            <person name="Hibbett D."/>
            <person name="Martinez A.T."/>
            <person name="Grigoriev I.V."/>
        </authorList>
    </citation>
    <scope>NUCLEOTIDE SEQUENCE</scope>
    <source>
        <strain evidence="2">CIRM-BRFM 674</strain>
    </source>
</reference>
<feature type="non-terminal residue" evidence="2">
    <location>
        <position position="1"/>
    </location>
</feature>
<evidence type="ECO:0000313" key="2">
    <source>
        <dbReference type="EMBL" id="KAF9470866.1"/>
    </source>
</evidence>
<protein>
    <submittedName>
        <fullName evidence="2">Uncharacterized protein</fullName>
    </submittedName>
</protein>
<dbReference type="EMBL" id="MU155824">
    <property type="protein sequence ID" value="KAF9470866.1"/>
    <property type="molecule type" value="Genomic_DNA"/>
</dbReference>
<accession>A0A9P5YN61</accession>
<comment type="caution">
    <text evidence="2">The sequence shown here is derived from an EMBL/GenBank/DDBJ whole genome shotgun (WGS) entry which is preliminary data.</text>
</comment>
<keyword evidence="3" id="KW-1185">Reference proteome</keyword>